<reference evidence="4" key="1">
    <citation type="submission" date="2023-10" db="EMBL/GenBank/DDBJ databases">
        <title>Genome assemblies of two species of porcelain crab, Petrolisthes cinctipes and Petrolisthes manimaculis (Anomura: Porcellanidae).</title>
        <authorList>
            <person name="Angst P."/>
        </authorList>
    </citation>
    <scope>NUCLEOTIDE SEQUENCE</scope>
    <source>
        <strain evidence="4">PB745_01</strain>
        <tissue evidence="4">Gill</tissue>
    </source>
</reference>
<evidence type="ECO:0000256" key="2">
    <source>
        <dbReference type="SAM" id="Phobius"/>
    </source>
</evidence>
<dbReference type="AlphaFoldDB" id="A0AAE1FHQ4"/>
<proteinExistence type="predicted"/>
<dbReference type="Pfam" id="PF00149">
    <property type="entry name" value="Metallophos"/>
    <property type="match status" value="1"/>
</dbReference>
<dbReference type="PANTHER" id="PTHR14795:SF0">
    <property type="entry name" value="TRANSMEMBRANE PROTEIN 62"/>
    <property type="match status" value="1"/>
</dbReference>
<evidence type="ECO:0000313" key="5">
    <source>
        <dbReference type="Proteomes" id="UP001286313"/>
    </source>
</evidence>
<dbReference type="Gene3D" id="3.60.21.10">
    <property type="match status" value="1"/>
</dbReference>
<feature type="region of interest" description="Disordered" evidence="1">
    <location>
        <begin position="1"/>
        <end position="24"/>
    </location>
</feature>
<feature type="transmembrane region" description="Helical" evidence="2">
    <location>
        <begin position="612"/>
        <end position="634"/>
    </location>
</feature>
<organism evidence="4 5">
    <name type="scientific">Petrolisthes cinctipes</name>
    <name type="common">Flat porcelain crab</name>
    <dbReference type="NCBI Taxonomy" id="88211"/>
    <lineage>
        <taxon>Eukaryota</taxon>
        <taxon>Metazoa</taxon>
        <taxon>Ecdysozoa</taxon>
        <taxon>Arthropoda</taxon>
        <taxon>Crustacea</taxon>
        <taxon>Multicrustacea</taxon>
        <taxon>Malacostraca</taxon>
        <taxon>Eumalacostraca</taxon>
        <taxon>Eucarida</taxon>
        <taxon>Decapoda</taxon>
        <taxon>Pleocyemata</taxon>
        <taxon>Anomura</taxon>
        <taxon>Galatheoidea</taxon>
        <taxon>Porcellanidae</taxon>
        <taxon>Petrolisthes</taxon>
    </lineage>
</organism>
<keyword evidence="5" id="KW-1185">Reference proteome</keyword>
<dbReference type="InterPro" id="IPR029052">
    <property type="entry name" value="Metallo-depent_PP-like"/>
</dbReference>
<sequence>MSPPPPPPLLNTQQHSPSSNTRHKRWQIGGGMLMRGLTGRGRRAYLIVATLLFLLSMSLLILKSWATPRLPPILPDVGFTRGFSQHAAYHSRPLFSQKEWDNLIQEETQRGLVWFVQVSDVHLQRGADAKKEINHFQQFVDDTLSYVQPAAVLVTGDLTNSKTFGLKLSELPQEWLIYQRTVRDRVTRANYTLWLDLPGNHDNFDEVQHAHFRAYAVQPDIGATRVVSGGIGRPNITLLPLDASLKPGIRAFNFLGHLTLQHRQQLEKAVKHAAESGDVLLSYGHYPTNSIVSGGEEREVLAGSAAYLCGHLHAGLGLVNTMWTTHPSGMAEIELADWAHRHRYRILAIDGGKVVWLDVAHPTWPIVLLTALSRHQRTSTSLTFVIRLLVFSNEPISSVSLRVDDELGHWTDCQYNSGSLYTATLFLAPSTAPPTQADFIKALQVLVLHTSGSKSLLRVGMPGVGFEHPRPTLIAPLLLSIKLHSLFLMLYLSGLVVCGLLLLLGKYLGCFDHLLPSRLLAATSSIADNNTLFSLLFIFLFYPLIGPWYLGPLAQEQLGIVFIWGIFVDSTYLPGELTYPDAFFLGITLQFPGFTAVLLKKMLRCGTPRPQCLGWVKVMVGVTLGVQVVAVLSWLVLDSLFLNGPLRLFLSSLLLAAWRRI</sequence>
<accession>A0AAE1FHQ4</accession>
<protein>
    <recommendedName>
        <fullName evidence="3">Calcineurin-like phosphoesterase domain-containing protein</fullName>
    </recommendedName>
</protein>
<evidence type="ECO:0000313" key="4">
    <source>
        <dbReference type="EMBL" id="KAK3873605.1"/>
    </source>
</evidence>
<dbReference type="EMBL" id="JAWQEG010002206">
    <property type="protein sequence ID" value="KAK3873605.1"/>
    <property type="molecule type" value="Genomic_DNA"/>
</dbReference>
<evidence type="ECO:0000259" key="3">
    <source>
        <dbReference type="Pfam" id="PF00149"/>
    </source>
</evidence>
<keyword evidence="2" id="KW-0472">Membrane</keyword>
<keyword evidence="2" id="KW-1133">Transmembrane helix</keyword>
<feature type="transmembrane region" description="Helical" evidence="2">
    <location>
        <begin position="486"/>
        <end position="509"/>
    </location>
</feature>
<feature type="transmembrane region" description="Helical" evidence="2">
    <location>
        <begin position="44"/>
        <end position="66"/>
    </location>
</feature>
<dbReference type="InterPro" id="IPR004843">
    <property type="entry name" value="Calcineurin-like_PHP"/>
</dbReference>
<feature type="transmembrane region" description="Helical" evidence="2">
    <location>
        <begin position="530"/>
        <end position="550"/>
    </location>
</feature>
<dbReference type="GO" id="GO:0016787">
    <property type="term" value="F:hydrolase activity"/>
    <property type="evidence" value="ECO:0007669"/>
    <property type="project" value="InterPro"/>
</dbReference>
<gene>
    <name evidence="4" type="ORF">Pcinc_021388</name>
</gene>
<dbReference type="SUPFAM" id="SSF56300">
    <property type="entry name" value="Metallo-dependent phosphatases"/>
    <property type="match status" value="1"/>
</dbReference>
<dbReference type="PANTHER" id="PTHR14795">
    <property type="entry name" value="HELICASE RELATED"/>
    <property type="match status" value="1"/>
</dbReference>
<evidence type="ECO:0000256" key="1">
    <source>
        <dbReference type="SAM" id="MobiDB-lite"/>
    </source>
</evidence>
<name>A0AAE1FHQ4_PETCI</name>
<dbReference type="Proteomes" id="UP001286313">
    <property type="component" value="Unassembled WGS sequence"/>
</dbReference>
<comment type="caution">
    <text evidence="4">The sequence shown here is derived from an EMBL/GenBank/DDBJ whole genome shotgun (WGS) entry which is preliminary data.</text>
</comment>
<feature type="transmembrane region" description="Helical" evidence="2">
    <location>
        <begin position="582"/>
        <end position="600"/>
    </location>
</feature>
<keyword evidence="2" id="KW-0812">Transmembrane</keyword>
<feature type="compositionally biased region" description="Polar residues" evidence="1">
    <location>
        <begin position="10"/>
        <end position="20"/>
    </location>
</feature>
<feature type="domain" description="Calcineurin-like phosphoesterase" evidence="3">
    <location>
        <begin position="115"/>
        <end position="314"/>
    </location>
</feature>